<dbReference type="Proteomes" id="UP000665020">
    <property type="component" value="Chromosome"/>
</dbReference>
<dbReference type="SMART" id="SM00471">
    <property type="entry name" value="HDc"/>
    <property type="match status" value="1"/>
</dbReference>
<gene>
    <name evidence="3" type="ORF">GM661_13520</name>
</gene>
<evidence type="ECO:0000259" key="1">
    <source>
        <dbReference type="PROSITE" id="PS51831"/>
    </source>
</evidence>
<protein>
    <submittedName>
        <fullName evidence="3">HD domain-containing protein</fullName>
    </submittedName>
</protein>
<sequence length="191" mass="22250">MIIRKRQLFKVRKMLTVIKNKNEYLRGHSKRVCQLAIMLAEHLGLSQREIRIIKYGALLHDLGKVQVDNLILNKPGCLNDLEFEIIKRHPIFGTEMLQEHLNNKEILDIISYHHERWDGNGYPYKLRGEEIPLAARIVSIVDAFDAMTTVRPYRKVPFTIKEALEEILNNAGSQFDREIATAFCQKIAEKR</sequence>
<dbReference type="Pfam" id="PF13487">
    <property type="entry name" value="HD_5"/>
    <property type="match status" value="1"/>
</dbReference>
<dbReference type="InterPro" id="IPR037522">
    <property type="entry name" value="HD_GYP_dom"/>
</dbReference>
<evidence type="ECO:0000313" key="4">
    <source>
        <dbReference type="Proteomes" id="UP000665020"/>
    </source>
</evidence>
<dbReference type="PROSITE" id="PS51831">
    <property type="entry name" value="HD"/>
    <property type="match status" value="1"/>
</dbReference>
<dbReference type="SUPFAM" id="SSF109604">
    <property type="entry name" value="HD-domain/PDEase-like"/>
    <property type="match status" value="1"/>
</dbReference>
<dbReference type="InterPro" id="IPR006675">
    <property type="entry name" value="HDIG_dom"/>
</dbReference>
<dbReference type="EMBL" id="CP046640">
    <property type="protein sequence ID" value="QTL98908.1"/>
    <property type="molecule type" value="Genomic_DNA"/>
</dbReference>
<dbReference type="PANTHER" id="PTHR43155:SF2">
    <property type="entry name" value="CYCLIC DI-GMP PHOSPHODIESTERASE PA4108"/>
    <property type="match status" value="1"/>
</dbReference>
<dbReference type="Gene3D" id="1.10.3210.10">
    <property type="entry name" value="Hypothetical protein af1432"/>
    <property type="match status" value="1"/>
</dbReference>
<dbReference type="AlphaFoldDB" id="A0A8A7KGQ0"/>
<accession>A0A8A7KGQ0</accession>
<keyword evidence="4" id="KW-1185">Reference proteome</keyword>
<dbReference type="CDD" id="cd00077">
    <property type="entry name" value="HDc"/>
    <property type="match status" value="1"/>
</dbReference>
<dbReference type="InterPro" id="IPR006674">
    <property type="entry name" value="HD_domain"/>
</dbReference>
<dbReference type="RefSeq" id="WP_230867307.1">
    <property type="nucleotide sequence ID" value="NZ_CP046640.1"/>
</dbReference>
<name>A0A8A7KGQ0_9FIRM</name>
<dbReference type="PROSITE" id="PS51832">
    <property type="entry name" value="HD_GYP"/>
    <property type="match status" value="1"/>
</dbReference>
<feature type="domain" description="HD-GYP" evidence="2">
    <location>
        <begin position="3"/>
        <end position="191"/>
    </location>
</feature>
<proteinExistence type="predicted"/>
<evidence type="ECO:0000313" key="3">
    <source>
        <dbReference type="EMBL" id="QTL98908.1"/>
    </source>
</evidence>
<dbReference type="NCBIfam" id="TIGR00277">
    <property type="entry name" value="HDIG"/>
    <property type="match status" value="1"/>
</dbReference>
<evidence type="ECO:0000259" key="2">
    <source>
        <dbReference type="PROSITE" id="PS51832"/>
    </source>
</evidence>
<reference evidence="3" key="1">
    <citation type="submission" date="2019-12" db="EMBL/GenBank/DDBJ databases">
        <authorList>
            <person name="zhang j."/>
            <person name="sun C.M."/>
        </authorList>
    </citation>
    <scope>NUCLEOTIDE SEQUENCE</scope>
    <source>
        <strain evidence="3">NS-1</strain>
    </source>
</reference>
<dbReference type="KEGG" id="ifn:GM661_13520"/>
<dbReference type="PANTHER" id="PTHR43155">
    <property type="entry name" value="CYCLIC DI-GMP PHOSPHODIESTERASE PA4108-RELATED"/>
    <property type="match status" value="1"/>
</dbReference>
<dbReference type="InterPro" id="IPR003607">
    <property type="entry name" value="HD/PDEase_dom"/>
</dbReference>
<organism evidence="3 4">
    <name type="scientific">Iocasia fonsfrigidae</name>
    <dbReference type="NCBI Taxonomy" id="2682810"/>
    <lineage>
        <taxon>Bacteria</taxon>
        <taxon>Bacillati</taxon>
        <taxon>Bacillota</taxon>
        <taxon>Clostridia</taxon>
        <taxon>Halanaerobiales</taxon>
        <taxon>Halanaerobiaceae</taxon>
        <taxon>Iocasia</taxon>
    </lineage>
</organism>
<feature type="domain" description="HD" evidence="1">
    <location>
        <begin position="25"/>
        <end position="147"/>
    </location>
</feature>